<evidence type="ECO:0000256" key="4">
    <source>
        <dbReference type="ARBA" id="ARBA00022917"/>
    </source>
</evidence>
<keyword evidence="2" id="KW-0547">Nucleotide-binding</keyword>
<reference evidence="7" key="1">
    <citation type="journal article" date="2013" name="Environ. Microbiol.">
        <title>Microbiota from the distal guts of lean and obese adolescents exhibit partial functional redundancy besides clear differences in community structure.</title>
        <authorList>
            <person name="Ferrer M."/>
            <person name="Ruiz A."/>
            <person name="Lanza F."/>
            <person name="Haange S.B."/>
            <person name="Oberbach A."/>
            <person name="Till H."/>
            <person name="Bargiela R."/>
            <person name="Campoy C."/>
            <person name="Segura M.T."/>
            <person name="Richter M."/>
            <person name="von Bergen M."/>
            <person name="Seifert J."/>
            <person name="Suarez A."/>
        </authorList>
    </citation>
    <scope>NUCLEOTIDE SEQUENCE</scope>
</reference>
<dbReference type="GO" id="GO:0005524">
    <property type="term" value="F:ATP binding"/>
    <property type="evidence" value="ECO:0007669"/>
    <property type="project" value="UniProtKB-KW"/>
</dbReference>
<keyword evidence="4" id="KW-0648">Protein biosynthesis</keyword>
<dbReference type="InterPro" id="IPR009080">
    <property type="entry name" value="tRNAsynth_Ia_anticodon-bd"/>
</dbReference>
<dbReference type="InterPro" id="IPR013155">
    <property type="entry name" value="M/V/L/I-tRNA-synth_anticd-bd"/>
</dbReference>
<feature type="domain" description="Methionyl/Valyl/Leucyl/Isoleucyl-tRNA synthetase anticodon-binding" evidence="6">
    <location>
        <begin position="1"/>
        <end position="67"/>
    </location>
</feature>
<dbReference type="GO" id="GO:0006428">
    <property type="term" value="P:isoleucyl-tRNA aminoacylation"/>
    <property type="evidence" value="ECO:0007669"/>
    <property type="project" value="TreeGrafter"/>
</dbReference>
<dbReference type="EC" id="6.1.1.-" evidence="7"/>
<comment type="caution">
    <text evidence="7">The sequence shown here is derived from an EMBL/GenBank/DDBJ whole genome shotgun (WGS) entry which is preliminary data.</text>
</comment>
<keyword evidence="1 7" id="KW-0436">Ligase</keyword>
<proteinExistence type="predicted"/>
<evidence type="ECO:0000256" key="1">
    <source>
        <dbReference type="ARBA" id="ARBA00022598"/>
    </source>
</evidence>
<name>K1SB55_9ZZZZ</name>
<evidence type="ECO:0000256" key="3">
    <source>
        <dbReference type="ARBA" id="ARBA00022840"/>
    </source>
</evidence>
<dbReference type="Gene3D" id="1.10.730.10">
    <property type="entry name" value="Isoleucyl-tRNA Synthetase, Domain 1"/>
    <property type="match status" value="1"/>
</dbReference>
<evidence type="ECO:0000256" key="2">
    <source>
        <dbReference type="ARBA" id="ARBA00022741"/>
    </source>
</evidence>
<dbReference type="SUPFAM" id="SSF47323">
    <property type="entry name" value="Anticodon-binding domain of a subclass of class I aminoacyl-tRNA synthetases"/>
    <property type="match status" value="1"/>
</dbReference>
<evidence type="ECO:0000313" key="7">
    <source>
        <dbReference type="EMBL" id="EKC57982.1"/>
    </source>
</evidence>
<sequence>MTEEIYRNLVCSIDKTAPESVHLCDFPKADMAHVDKELEANMDEVLKIVVMGRACRNTANIKNRQPIANMFVKAPKELPEYFADIIRDELNSKKVTFTQDVKDFTSYSFKPQLKTVGPKYGKLLGGIKQALS</sequence>
<protein>
    <submittedName>
        <fullName evidence="7">Isoleucyl-tRNA synthetase</fullName>
        <ecNumber evidence="7">6.1.1.-</ecNumber>
    </submittedName>
</protein>
<dbReference type="PANTHER" id="PTHR42780:SF1">
    <property type="entry name" value="ISOLEUCINE--TRNA LIGASE, CYTOPLASMIC"/>
    <property type="match status" value="1"/>
</dbReference>
<accession>K1SB55</accession>
<dbReference type="AlphaFoldDB" id="K1SB55"/>
<dbReference type="GO" id="GO:0004822">
    <property type="term" value="F:isoleucine-tRNA ligase activity"/>
    <property type="evidence" value="ECO:0007669"/>
    <property type="project" value="InterPro"/>
</dbReference>
<keyword evidence="3" id="KW-0067">ATP-binding</keyword>
<dbReference type="Pfam" id="PF08264">
    <property type="entry name" value="Anticodon_1"/>
    <property type="match status" value="1"/>
</dbReference>
<organism evidence="7">
    <name type="scientific">human gut metagenome</name>
    <dbReference type="NCBI Taxonomy" id="408170"/>
    <lineage>
        <taxon>unclassified sequences</taxon>
        <taxon>metagenomes</taxon>
        <taxon>organismal metagenomes</taxon>
    </lineage>
</organism>
<dbReference type="Pfam" id="PF19302">
    <property type="entry name" value="DUF5915"/>
    <property type="match status" value="1"/>
</dbReference>
<keyword evidence="5 7" id="KW-0030">Aminoacyl-tRNA synthetase</keyword>
<gene>
    <name evidence="7" type="ORF">LEA_14091</name>
</gene>
<evidence type="ECO:0000256" key="5">
    <source>
        <dbReference type="ARBA" id="ARBA00023146"/>
    </source>
</evidence>
<dbReference type="InterPro" id="IPR023586">
    <property type="entry name" value="Ile-tRNA-ligase_type2"/>
</dbReference>
<feature type="non-terminal residue" evidence="7">
    <location>
        <position position="132"/>
    </location>
</feature>
<dbReference type="EMBL" id="AJWY01009570">
    <property type="protein sequence ID" value="EKC57982.1"/>
    <property type="molecule type" value="Genomic_DNA"/>
</dbReference>
<evidence type="ECO:0000259" key="6">
    <source>
        <dbReference type="Pfam" id="PF08264"/>
    </source>
</evidence>
<dbReference type="PANTHER" id="PTHR42780">
    <property type="entry name" value="SOLEUCYL-TRNA SYNTHETASE"/>
    <property type="match status" value="1"/>
</dbReference>